<evidence type="ECO:0000256" key="1">
    <source>
        <dbReference type="ARBA" id="ARBA00006484"/>
    </source>
</evidence>
<gene>
    <name evidence="6" type="ORF">KP509_30G069400</name>
</gene>
<evidence type="ECO:0000313" key="7">
    <source>
        <dbReference type="Proteomes" id="UP000825935"/>
    </source>
</evidence>
<dbReference type="GO" id="GO:0016491">
    <property type="term" value="F:oxidoreductase activity"/>
    <property type="evidence" value="ECO:0007669"/>
    <property type="project" value="UniProtKB-KW"/>
</dbReference>
<evidence type="ECO:0000259" key="5">
    <source>
        <dbReference type="SMART" id="SM00822"/>
    </source>
</evidence>
<dbReference type="PRINTS" id="PR00080">
    <property type="entry name" value="SDRFAMILY"/>
</dbReference>
<keyword evidence="4" id="KW-1133">Transmembrane helix</keyword>
<dbReference type="PANTHER" id="PTHR43391:SF89">
    <property type="entry name" value="11-BETA-HYDROXYSTEROID DEHYDROGENASE 1A-RELATED"/>
    <property type="match status" value="1"/>
</dbReference>
<dbReference type="Gene3D" id="3.40.50.720">
    <property type="entry name" value="NAD(P)-binding Rossmann-like Domain"/>
    <property type="match status" value="1"/>
</dbReference>
<dbReference type="OMA" id="CWEVDVT"/>
<name>A0A8T2R5U5_CERRI</name>
<keyword evidence="2" id="KW-0560">Oxidoreductase</keyword>
<proteinExistence type="inferred from homology"/>
<reference evidence="6" key="1">
    <citation type="submission" date="2021-08" db="EMBL/GenBank/DDBJ databases">
        <title>WGS assembly of Ceratopteris richardii.</title>
        <authorList>
            <person name="Marchant D.B."/>
            <person name="Chen G."/>
            <person name="Jenkins J."/>
            <person name="Shu S."/>
            <person name="Leebens-Mack J."/>
            <person name="Grimwood J."/>
            <person name="Schmutz J."/>
            <person name="Soltis P."/>
            <person name="Soltis D."/>
            <person name="Chen Z.-H."/>
        </authorList>
    </citation>
    <scope>NUCLEOTIDE SEQUENCE</scope>
    <source>
        <strain evidence="6">Whitten #5841</strain>
        <tissue evidence="6">Leaf</tissue>
    </source>
</reference>
<comment type="caution">
    <text evidence="6">The sequence shown here is derived from an EMBL/GenBank/DDBJ whole genome shotgun (WGS) entry which is preliminary data.</text>
</comment>
<dbReference type="EMBL" id="CM035435">
    <property type="protein sequence ID" value="KAH7290923.1"/>
    <property type="molecule type" value="Genomic_DNA"/>
</dbReference>
<dbReference type="InterPro" id="IPR002347">
    <property type="entry name" value="SDR_fam"/>
</dbReference>
<dbReference type="InterPro" id="IPR036291">
    <property type="entry name" value="NAD(P)-bd_dom_sf"/>
</dbReference>
<dbReference type="AlphaFoldDB" id="A0A8T2R5U5"/>
<dbReference type="Proteomes" id="UP000825935">
    <property type="component" value="Chromosome 30"/>
</dbReference>
<dbReference type="SMART" id="SM00822">
    <property type="entry name" value="PKS_KR"/>
    <property type="match status" value="1"/>
</dbReference>
<dbReference type="OrthoDB" id="47007at2759"/>
<feature type="domain" description="Ketoreductase" evidence="5">
    <location>
        <begin position="48"/>
        <end position="228"/>
    </location>
</feature>
<dbReference type="InterPro" id="IPR057326">
    <property type="entry name" value="KR_dom"/>
</dbReference>
<organism evidence="6 7">
    <name type="scientific">Ceratopteris richardii</name>
    <name type="common">Triangle waterfern</name>
    <dbReference type="NCBI Taxonomy" id="49495"/>
    <lineage>
        <taxon>Eukaryota</taxon>
        <taxon>Viridiplantae</taxon>
        <taxon>Streptophyta</taxon>
        <taxon>Embryophyta</taxon>
        <taxon>Tracheophyta</taxon>
        <taxon>Polypodiopsida</taxon>
        <taxon>Polypodiidae</taxon>
        <taxon>Polypodiales</taxon>
        <taxon>Pteridineae</taxon>
        <taxon>Pteridaceae</taxon>
        <taxon>Parkerioideae</taxon>
        <taxon>Ceratopteris</taxon>
    </lineage>
</organism>
<evidence type="ECO:0000256" key="4">
    <source>
        <dbReference type="SAM" id="Phobius"/>
    </source>
</evidence>
<keyword evidence="7" id="KW-1185">Reference proteome</keyword>
<feature type="transmembrane region" description="Helical" evidence="4">
    <location>
        <begin position="6"/>
        <end position="27"/>
    </location>
</feature>
<protein>
    <recommendedName>
        <fullName evidence="5">Ketoreductase domain-containing protein</fullName>
    </recommendedName>
</protein>
<evidence type="ECO:0000313" key="6">
    <source>
        <dbReference type="EMBL" id="KAH7290923.1"/>
    </source>
</evidence>
<dbReference type="PANTHER" id="PTHR43391">
    <property type="entry name" value="RETINOL DEHYDROGENASE-RELATED"/>
    <property type="match status" value="1"/>
</dbReference>
<dbReference type="PRINTS" id="PR00081">
    <property type="entry name" value="GDHRDH"/>
</dbReference>
<evidence type="ECO:0000256" key="3">
    <source>
        <dbReference type="RuleBase" id="RU000363"/>
    </source>
</evidence>
<dbReference type="SUPFAM" id="SSF51735">
    <property type="entry name" value="NAD(P)-binding Rossmann-fold domains"/>
    <property type="match status" value="1"/>
</dbReference>
<sequence length="353" mass="39725">MDLLQAFLNLVVPVFGLSILLVLWPLLTIRSIIARLFRVIFDENVRGKIVLITGASSGIGEQLAYQYSKRGAVVVLIGRRENRLRAVAEQCIKRGAMDVRAISADVSKENDCKRFIEETVNHYGRLDHLVNNAGIVHSFLLEEVADSRPLNQIMDIDFWGYVYPTYYALPHLRRTHGKIIVSASVASWLPFPRMSAYNAANAAIFNFFDTLRIELGSSIGGITIVTEGWVESEMTMGKHLNRHGEIEVGENQRDIHVGPMPVAYAEECAKAIIRGALRNYKYVRVPYWYTVFLLYRIFAPEVLDFLLALFYLVPTPGRKDAAPLSKALVDIPGVKSILYPSTIRAQRSKQVKG</sequence>
<comment type="similarity">
    <text evidence="1 3">Belongs to the short-chain dehydrogenases/reductases (SDR) family.</text>
</comment>
<dbReference type="Pfam" id="PF00106">
    <property type="entry name" value="adh_short"/>
    <property type="match status" value="1"/>
</dbReference>
<dbReference type="GO" id="GO:0005829">
    <property type="term" value="C:cytosol"/>
    <property type="evidence" value="ECO:0007669"/>
    <property type="project" value="TreeGrafter"/>
</dbReference>
<keyword evidence="4" id="KW-0812">Transmembrane</keyword>
<evidence type="ECO:0000256" key="2">
    <source>
        <dbReference type="ARBA" id="ARBA00023002"/>
    </source>
</evidence>
<accession>A0A8T2R5U5</accession>
<keyword evidence="4" id="KW-0472">Membrane</keyword>